<dbReference type="RefSeq" id="WP_051686407.1">
    <property type="nucleotide sequence ID" value="NZ_JABBGF010000001.1"/>
</dbReference>
<protein>
    <submittedName>
        <fullName evidence="2">Uncharacterized protein</fullName>
    </submittedName>
</protein>
<evidence type="ECO:0000256" key="1">
    <source>
        <dbReference type="SAM" id="MobiDB-lite"/>
    </source>
</evidence>
<accession>A0A7Y0A6J5</accession>
<dbReference type="EMBL" id="JABBGF010000001">
    <property type="protein sequence ID" value="NML57589.1"/>
    <property type="molecule type" value="Genomic_DNA"/>
</dbReference>
<dbReference type="AlphaFoldDB" id="A0A7Y0A6J5"/>
<keyword evidence="3" id="KW-1185">Reference proteome</keyword>
<gene>
    <name evidence="2" type="ORF">HHL20_09565</name>
</gene>
<proteinExistence type="predicted"/>
<reference evidence="2 3" key="1">
    <citation type="submission" date="2020-04" db="EMBL/GenBank/DDBJ databases">
        <title>Chryseobacterium sp. RJ-7-14 sp. nov., isolated from Jeju soil.</title>
        <authorList>
            <person name="Dahal R.H."/>
            <person name="Chaudhary D.K."/>
        </authorList>
    </citation>
    <scope>NUCLEOTIDE SEQUENCE [LARGE SCALE GENOMIC DNA]</scope>
    <source>
        <strain evidence="2 3">RJ-7-14</strain>
    </source>
</reference>
<comment type="caution">
    <text evidence="2">The sequence shown here is derived from an EMBL/GenBank/DDBJ whole genome shotgun (WGS) entry which is preliminary data.</text>
</comment>
<evidence type="ECO:0000313" key="3">
    <source>
        <dbReference type="Proteomes" id="UP000552615"/>
    </source>
</evidence>
<name>A0A7Y0A6J5_9FLAO</name>
<dbReference type="Proteomes" id="UP000552615">
    <property type="component" value="Unassembled WGS sequence"/>
</dbReference>
<organism evidence="2 3">
    <name type="scientific">Chryseobacterium cheonjiense</name>
    <dbReference type="NCBI Taxonomy" id="2728845"/>
    <lineage>
        <taxon>Bacteria</taxon>
        <taxon>Pseudomonadati</taxon>
        <taxon>Bacteroidota</taxon>
        <taxon>Flavobacteriia</taxon>
        <taxon>Flavobacteriales</taxon>
        <taxon>Weeksellaceae</taxon>
        <taxon>Chryseobacterium group</taxon>
        <taxon>Chryseobacterium</taxon>
    </lineage>
</organism>
<evidence type="ECO:0000313" key="2">
    <source>
        <dbReference type="EMBL" id="NML57589.1"/>
    </source>
</evidence>
<feature type="region of interest" description="Disordered" evidence="1">
    <location>
        <begin position="197"/>
        <end position="220"/>
    </location>
</feature>
<sequence>METIEITKTGVGINDPFERVIFDAARSSGSATEAYSIEVSGQGQLTGLSYTVPAHAEGRIKAKLQISAMSSEDVQKLNNLAMGMLDASAQTQVKEFEKTAASANLSVWTWFFGGGGASASYEKTKESMLSKGLTEAQITTLMDAFLELAKKMSTVEINFYINNSANPYSVSGDLYLYTVSGTIKTEKGTAQYRMLADSASAGGPPPSGGGAPASGVIKLN</sequence>